<evidence type="ECO:0000313" key="1">
    <source>
        <dbReference type="EMBL" id="MFB5758948.1"/>
    </source>
</evidence>
<reference evidence="1 2" key="1">
    <citation type="submission" date="2024-09" db="EMBL/GenBank/DDBJ databases">
        <title>Paenibacillus zeirhizospherea sp. nov., isolated from surface of the maize (Zea mays) roots in a horticulture field, Hungary.</title>
        <authorList>
            <person name="Marton D."/>
            <person name="Farkas M."/>
            <person name="Bedics A."/>
            <person name="Toth E."/>
            <person name="Tancsics A."/>
            <person name="Boka K."/>
            <person name="Marati G."/>
            <person name="Kriszt B."/>
            <person name="Cserhati M."/>
        </authorList>
    </citation>
    <scope>NUCLEOTIDE SEQUENCE [LARGE SCALE GENOMIC DNA]</scope>
    <source>
        <strain evidence="1 2">JCM 18446</strain>
    </source>
</reference>
<organism evidence="1 2">
    <name type="scientific">Paenibacillus medicaginis</name>
    <dbReference type="NCBI Taxonomy" id="1470560"/>
    <lineage>
        <taxon>Bacteria</taxon>
        <taxon>Bacillati</taxon>
        <taxon>Bacillota</taxon>
        <taxon>Bacilli</taxon>
        <taxon>Bacillales</taxon>
        <taxon>Paenibacillaceae</taxon>
        <taxon>Paenibacillus</taxon>
    </lineage>
</organism>
<dbReference type="EMBL" id="JBHIRY010000001">
    <property type="protein sequence ID" value="MFB5758948.1"/>
    <property type="molecule type" value="Genomic_DNA"/>
</dbReference>
<proteinExistence type="predicted"/>
<dbReference type="RefSeq" id="WP_375518200.1">
    <property type="nucleotide sequence ID" value="NZ_JBHIRY010000001.1"/>
</dbReference>
<sequence length="73" mass="8349">MINVDFLYRLGGLSAAGWKRAHYPEWPVLEMKIETDSAIIRQELNVDKARDLANELLQFVNDVEDFAIALKDA</sequence>
<name>A0ABV5BUJ4_9BACL</name>
<comment type="caution">
    <text evidence="1">The sequence shown here is derived from an EMBL/GenBank/DDBJ whole genome shotgun (WGS) entry which is preliminary data.</text>
</comment>
<gene>
    <name evidence="1" type="ORF">ACE5LO_00945</name>
</gene>
<keyword evidence="2" id="KW-1185">Reference proteome</keyword>
<evidence type="ECO:0000313" key="2">
    <source>
        <dbReference type="Proteomes" id="UP001580430"/>
    </source>
</evidence>
<accession>A0ABV5BUJ4</accession>
<dbReference type="Proteomes" id="UP001580430">
    <property type="component" value="Unassembled WGS sequence"/>
</dbReference>
<protein>
    <submittedName>
        <fullName evidence="1">Uncharacterized protein</fullName>
    </submittedName>
</protein>